<dbReference type="Gene3D" id="3.40.50.150">
    <property type="entry name" value="Vaccinia Virus protein VP39"/>
    <property type="match status" value="1"/>
</dbReference>
<dbReference type="PANTHER" id="PTHR43861:SF6">
    <property type="entry name" value="METHYLTRANSFERASE TYPE 11"/>
    <property type="match status" value="1"/>
</dbReference>
<reference evidence="1" key="1">
    <citation type="journal article" date="2015" name="Nature">
        <title>Complex archaea that bridge the gap between prokaryotes and eukaryotes.</title>
        <authorList>
            <person name="Spang A."/>
            <person name="Saw J.H."/>
            <person name="Jorgensen S.L."/>
            <person name="Zaremba-Niedzwiedzka K."/>
            <person name="Martijn J."/>
            <person name="Lind A.E."/>
            <person name="van Eijk R."/>
            <person name="Schleper C."/>
            <person name="Guy L."/>
            <person name="Ettema T.J."/>
        </authorList>
    </citation>
    <scope>NUCLEOTIDE SEQUENCE</scope>
</reference>
<dbReference type="Pfam" id="PF13489">
    <property type="entry name" value="Methyltransf_23"/>
    <property type="match status" value="1"/>
</dbReference>
<organism evidence="1">
    <name type="scientific">marine sediment metagenome</name>
    <dbReference type="NCBI Taxonomy" id="412755"/>
    <lineage>
        <taxon>unclassified sequences</taxon>
        <taxon>metagenomes</taxon>
        <taxon>ecological metagenomes</taxon>
    </lineage>
</organism>
<sequence length="295" mass="34823">MDKIECPICFSESRFWDSAQEDILTRHSSGEIKIFKIYKCNGCGHGFIYPNFKNNEELMKLYDETYGKTYDPDVDEKSIQLRDKQYSVDVELVKKYLSKERITVLDVGCSTGLFLNNMPSNWDKFGYDIIQYYLDYIKDNYKDITPLSETSKMKNDFFDLITLRGVIEHMFDFSELFLLINKKLKKDGIIFICATPDFNSPCSYLYKSNWNQIDPPFHYHQFTATSITMLFAKHGFGLKALNYQYLETPYANFHNDADKYIKNIKRYYEKKDPTDTIHAYPGNMMSLIFEKIKIK</sequence>
<proteinExistence type="predicted"/>
<accession>A0A0F9T0C4</accession>
<comment type="caution">
    <text evidence="1">The sequence shown here is derived from an EMBL/GenBank/DDBJ whole genome shotgun (WGS) entry which is preliminary data.</text>
</comment>
<dbReference type="SUPFAM" id="SSF53335">
    <property type="entry name" value="S-adenosyl-L-methionine-dependent methyltransferases"/>
    <property type="match status" value="1"/>
</dbReference>
<dbReference type="CDD" id="cd02440">
    <property type="entry name" value="AdoMet_MTases"/>
    <property type="match status" value="1"/>
</dbReference>
<name>A0A0F9T0C4_9ZZZZ</name>
<dbReference type="PANTHER" id="PTHR43861">
    <property type="entry name" value="TRANS-ACONITATE 2-METHYLTRANSFERASE-RELATED"/>
    <property type="match status" value="1"/>
</dbReference>
<dbReference type="EMBL" id="LAZR01001575">
    <property type="protein sequence ID" value="KKN42516.1"/>
    <property type="molecule type" value="Genomic_DNA"/>
</dbReference>
<evidence type="ECO:0000313" key="1">
    <source>
        <dbReference type="EMBL" id="KKN42516.1"/>
    </source>
</evidence>
<dbReference type="InterPro" id="IPR029063">
    <property type="entry name" value="SAM-dependent_MTases_sf"/>
</dbReference>
<gene>
    <name evidence="1" type="ORF">LCGC14_0712390</name>
</gene>
<dbReference type="AlphaFoldDB" id="A0A0F9T0C4"/>
<protein>
    <recommendedName>
        <fullName evidence="2">Methyltransferase type 11 domain-containing protein</fullName>
    </recommendedName>
</protein>
<evidence type="ECO:0008006" key="2">
    <source>
        <dbReference type="Google" id="ProtNLM"/>
    </source>
</evidence>